<dbReference type="CDD" id="cd09917">
    <property type="entry name" value="F-box_SF"/>
    <property type="match status" value="1"/>
</dbReference>
<proteinExistence type="predicted"/>
<dbReference type="InterPro" id="IPR032675">
    <property type="entry name" value="LRR_dom_sf"/>
</dbReference>
<gene>
    <name evidence="2" type="ORF">LY79DRAFT_567196</name>
</gene>
<keyword evidence="3" id="KW-1185">Reference proteome</keyword>
<dbReference type="GeneID" id="85443114"/>
<reference evidence="2" key="1">
    <citation type="submission" date="2021-06" db="EMBL/GenBank/DDBJ databases">
        <title>Comparative genomics, transcriptomics and evolutionary studies reveal genomic signatures of adaptation to plant cell wall in hemibiotrophic fungi.</title>
        <authorList>
            <consortium name="DOE Joint Genome Institute"/>
            <person name="Baroncelli R."/>
            <person name="Diaz J.F."/>
            <person name="Benocci T."/>
            <person name="Peng M."/>
            <person name="Battaglia E."/>
            <person name="Haridas S."/>
            <person name="Andreopoulos W."/>
            <person name="Labutti K."/>
            <person name="Pangilinan J."/>
            <person name="Floch G.L."/>
            <person name="Makela M.R."/>
            <person name="Henrissat B."/>
            <person name="Grigoriev I.V."/>
            <person name="Crouch J.A."/>
            <person name="De Vries R.P."/>
            <person name="Sukno S.A."/>
            <person name="Thon M.R."/>
        </authorList>
    </citation>
    <scope>NUCLEOTIDE SEQUENCE</scope>
    <source>
        <strain evidence="2">CBS 125086</strain>
    </source>
</reference>
<dbReference type="Pfam" id="PF24969">
    <property type="entry name" value="LRR_15"/>
    <property type="match status" value="1"/>
</dbReference>
<dbReference type="SUPFAM" id="SSF52047">
    <property type="entry name" value="RNI-like"/>
    <property type="match status" value="1"/>
</dbReference>
<evidence type="ECO:0000313" key="3">
    <source>
        <dbReference type="Proteomes" id="UP001230504"/>
    </source>
</evidence>
<dbReference type="EMBL" id="JAHLJV010000082">
    <property type="protein sequence ID" value="KAK1573976.1"/>
    <property type="molecule type" value="Genomic_DNA"/>
</dbReference>
<dbReference type="Gene3D" id="3.80.10.10">
    <property type="entry name" value="Ribonuclease Inhibitor"/>
    <property type="match status" value="1"/>
</dbReference>
<name>A0AAD8PPM4_9PEZI</name>
<accession>A0AAD8PPM4</accession>
<dbReference type="AlphaFoldDB" id="A0AAD8PPM4"/>
<comment type="caution">
    <text evidence="2">The sequence shown here is derived from an EMBL/GenBank/DDBJ whole genome shotgun (WGS) entry which is preliminary data.</text>
</comment>
<evidence type="ECO:0000259" key="1">
    <source>
        <dbReference type="Pfam" id="PF24969"/>
    </source>
</evidence>
<feature type="domain" description="Leucine-rich repeat" evidence="1">
    <location>
        <begin position="148"/>
        <end position="438"/>
    </location>
</feature>
<dbReference type="Proteomes" id="UP001230504">
    <property type="component" value="Unassembled WGS sequence"/>
</dbReference>
<organism evidence="2 3">
    <name type="scientific">Colletotrichum navitas</name>
    <dbReference type="NCBI Taxonomy" id="681940"/>
    <lineage>
        <taxon>Eukaryota</taxon>
        <taxon>Fungi</taxon>
        <taxon>Dikarya</taxon>
        <taxon>Ascomycota</taxon>
        <taxon>Pezizomycotina</taxon>
        <taxon>Sordariomycetes</taxon>
        <taxon>Hypocreomycetidae</taxon>
        <taxon>Glomerellales</taxon>
        <taxon>Glomerellaceae</taxon>
        <taxon>Colletotrichum</taxon>
        <taxon>Colletotrichum graminicola species complex</taxon>
    </lineage>
</organism>
<dbReference type="RefSeq" id="XP_060409538.1">
    <property type="nucleotide sequence ID" value="XM_060558874.1"/>
</dbReference>
<evidence type="ECO:0000313" key="2">
    <source>
        <dbReference type="EMBL" id="KAK1573976.1"/>
    </source>
</evidence>
<sequence length="497" mass="56719">MKAASRADRAASILELPVEVQTHILQQLAYLHHQSMRAVLLTCKHLHHIALPLSVHTYENVTAKNMSQHAQKRSRNLDFLRHITITHPELAHNVRRISIIHVSTSLIYRLAPTNKRPLGPASDEMAAYTDLIDASGLSSHIENWDAVRDEWLRGLADGLVEQQIGLLLLACPRLETLKLGTPLSPRLLPRLIRAAARRAMISTSGAAPGTKRPLLDSLRQYFGEPESPKTLFHFFNIGKEFLRLPQLRSFACASLSNSGPNGHLFNEEANPPGCSNVQHMTLLDTNVTIEGLRSLIWACRGLKSFHWTPGDSTFSDMQIKLPDLAQALLPHRETLQHLHIDYQDRWRKMDWYCKRDNFFIGTFLRDMTSMKTLHIGMEAFMGFTDLWNMDCEQSSVPREERLHEINKVSRLVSYIPPSLQFLELHGCTLEIVPHVQDLLNLLQTEETFASMRKIRLCFSADHVDPRALALTFDARRVDFGYSFRFHSSDPEIPVMRR</sequence>
<dbReference type="InterPro" id="IPR056867">
    <property type="entry name" value="LRR_15"/>
</dbReference>
<protein>
    <submittedName>
        <fullName evidence="2">F-box domain-containing protein</fullName>
    </submittedName>
</protein>